<dbReference type="Gene3D" id="2.60.120.430">
    <property type="entry name" value="Galactose-binding lectin"/>
    <property type="match status" value="1"/>
</dbReference>
<accession>A0A9X1YGW6</accession>
<dbReference type="AlphaFoldDB" id="A0A9X1YGW6"/>
<organism evidence="2 3">
    <name type="scientific">Scleromatobacter humisilvae</name>
    <dbReference type="NCBI Taxonomy" id="2897159"/>
    <lineage>
        <taxon>Bacteria</taxon>
        <taxon>Pseudomonadati</taxon>
        <taxon>Pseudomonadota</taxon>
        <taxon>Betaproteobacteria</taxon>
        <taxon>Burkholderiales</taxon>
        <taxon>Sphaerotilaceae</taxon>
        <taxon>Scleromatobacter</taxon>
    </lineage>
</organism>
<dbReference type="InterPro" id="IPR010916">
    <property type="entry name" value="TonB_box_CS"/>
</dbReference>
<gene>
    <name evidence="2" type="ORF">LPC04_00535</name>
</gene>
<evidence type="ECO:0000313" key="3">
    <source>
        <dbReference type="Proteomes" id="UP001139353"/>
    </source>
</evidence>
<evidence type="ECO:0000313" key="2">
    <source>
        <dbReference type="EMBL" id="MCK9684187.1"/>
    </source>
</evidence>
<dbReference type="InterPro" id="IPR013424">
    <property type="entry name" value="Ice-binding_C"/>
</dbReference>
<dbReference type="PROSITE" id="PS00430">
    <property type="entry name" value="TONB_DEPENDENT_REC_1"/>
    <property type="match status" value="1"/>
</dbReference>
<keyword evidence="1" id="KW-0732">Signal</keyword>
<dbReference type="Proteomes" id="UP001139353">
    <property type="component" value="Unassembled WGS sequence"/>
</dbReference>
<dbReference type="RefSeq" id="WP_275680221.1">
    <property type="nucleotide sequence ID" value="NZ_JAJLJH010000001.1"/>
</dbReference>
<proteinExistence type="predicted"/>
<evidence type="ECO:0000256" key="1">
    <source>
        <dbReference type="SAM" id="SignalP"/>
    </source>
</evidence>
<feature type="signal peptide" evidence="1">
    <location>
        <begin position="1"/>
        <end position="22"/>
    </location>
</feature>
<reference evidence="2" key="1">
    <citation type="submission" date="2021-11" db="EMBL/GenBank/DDBJ databases">
        <title>BS-T2-15 a new species belonging to the Comamonadaceae family isolated from the soil of a French oak forest.</title>
        <authorList>
            <person name="Mieszkin S."/>
            <person name="Alain K."/>
        </authorList>
    </citation>
    <scope>NUCLEOTIDE SEQUENCE</scope>
    <source>
        <strain evidence="2">BS-T2-15</strain>
    </source>
</reference>
<keyword evidence="3" id="KW-1185">Reference proteome</keyword>
<name>A0A9X1YGW6_9BURK</name>
<dbReference type="NCBIfam" id="TIGR02595">
    <property type="entry name" value="PEP_CTERM"/>
    <property type="match status" value="1"/>
</dbReference>
<protein>
    <submittedName>
        <fullName evidence="2">PEP-CTERM sorting domain-containing protein</fullName>
    </submittedName>
</protein>
<dbReference type="EMBL" id="JAJLJH010000001">
    <property type="protein sequence ID" value="MCK9684187.1"/>
    <property type="molecule type" value="Genomic_DNA"/>
</dbReference>
<sequence>MTKFSRAVLGAALLAVSGFAAAASYPGIVDAKGNSLGGGSAFDTGVFLVAGETFSVTANPADLWDNSGTDPTYVSNADGHAFQMATLDGLTDAIGSLVGEIGNGPLFNVGTNLANVTAGSAGELKLFYFDSDADNNTGFVHVDVSAVPEPTNIALMALALGAFALTRRRKA</sequence>
<comment type="caution">
    <text evidence="2">The sequence shown here is derived from an EMBL/GenBank/DDBJ whole genome shotgun (WGS) entry which is preliminary data.</text>
</comment>
<feature type="chain" id="PRO_5040787017" evidence="1">
    <location>
        <begin position="23"/>
        <end position="171"/>
    </location>
</feature>